<feature type="transmembrane region" description="Helical" evidence="1">
    <location>
        <begin position="63"/>
        <end position="81"/>
    </location>
</feature>
<evidence type="ECO:0000313" key="2">
    <source>
        <dbReference type="EMBL" id="NGO38537.1"/>
    </source>
</evidence>
<feature type="transmembrane region" description="Helical" evidence="1">
    <location>
        <begin position="252"/>
        <end position="276"/>
    </location>
</feature>
<keyword evidence="1" id="KW-0472">Membrane</keyword>
<evidence type="ECO:0008006" key="4">
    <source>
        <dbReference type="Google" id="ProtNLM"/>
    </source>
</evidence>
<dbReference type="EMBL" id="JAAKYA010000022">
    <property type="protein sequence ID" value="NGO38537.1"/>
    <property type="molecule type" value="Genomic_DNA"/>
</dbReference>
<feature type="transmembrane region" description="Helical" evidence="1">
    <location>
        <begin position="28"/>
        <end position="51"/>
    </location>
</feature>
<reference evidence="2 3" key="1">
    <citation type="submission" date="2020-02" db="EMBL/GenBank/DDBJ databases">
        <title>Draft genome sequence of Limisphaera ngatamarikiensis NGM72.4T, a thermophilic Verrucomicrobia grouped in subdivision 3.</title>
        <authorList>
            <person name="Carere C.R."/>
            <person name="Steen J."/>
            <person name="Hugenholtz P."/>
            <person name="Stott M.B."/>
        </authorList>
    </citation>
    <scope>NUCLEOTIDE SEQUENCE [LARGE SCALE GENOMIC DNA]</scope>
    <source>
        <strain evidence="2 3">NGM72.4</strain>
    </source>
</reference>
<feature type="transmembrane region" description="Helical" evidence="1">
    <location>
        <begin position="313"/>
        <end position="331"/>
    </location>
</feature>
<feature type="transmembrane region" description="Helical" evidence="1">
    <location>
        <begin position="143"/>
        <end position="159"/>
    </location>
</feature>
<keyword evidence="1" id="KW-1133">Transmembrane helix</keyword>
<evidence type="ECO:0000313" key="3">
    <source>
        <dbReference type="Proteomes" id="UP000477311"/>
    </source>
</evidence>
<comment type="caution">
    <text evidence="2">The sequence shown here is derived from an EMBL/GenBank/DDBJ whole genome shotgun (WGS) entry which is preliminary data.</text>
</comment>
<protein>
    <recommendedName>
        <fullName evidence="4">NnrS family protein</fullName>
    </recommendedName>
</protein>
<name>A0A6M1RM57_9BACT</name>
<dbReference type="AlphaFoldDB" id="A0A6M1RM57"/>
<feature type="transmembrane region" description="Helical" evidence="1">
    <location>
        <begin position="351"/>
        <end position="373"/>
    </location>
</feature>
<feature type="transmembrane region" description="Helical" evidence="1">
    <location>
        <begin position="119"/>
        <end position="136"/>
    </location>
</feature>
<organism evidence="2 3">
    <name type="scientific">Limisphaera ngatamarikiensis</name>
    <dbReference type="NCBI Taxonomy" id="1324935"/>
    <lineage>
        <taxon>Bacteria</taxon>
        <taxon>Pseudomonadati</taxon>
        <taxon>Verrucomicrobiota</taxon>
        <taxon>Verrucomicrobiia</taxon>
        <taxon>Limisphaerales</taxon>
        <taxon>Limisphaeraceae</taxon>
        <taxon>Limisphaera</taxon>
    </lineage>
</organism>
<feature type="transmembrane region" description="Helical" evidence="1">
    <location>
        <begin position="165"/>
        <end position="182"/>
    </location>
</feature>
<evidence type="ECO:0000256" key="1">
    <source>
        <dbReference type="SAM" id="Phobius"/>
    </source>
</evidence>
<proteinExistence type="predicted"/>
<dbReference type="RefSeq" id="WP_165106064.1">
    <property type="nucleotide sequence ID" value="NZ_JAAKYA010000022.1"/>
</dbReference>
<dbReference type="Proteomes" id="UP000477311">
    <property type="component" value="Unassembled WGS sequence"/>
</dbReference>
<feature type="transmembrane region" description="Helical" evidence="1">
    <location>
        <begin position="93"/>
        <end position="113"/>
    </location>
</feature>
<accession>A0A6M1RM57</accession>
<keyword evidence="3" id="KW-1185">Reference proteome</keyword>
<gene>
    <name evidence="2" type="ORF">G4L39_03870</name>
</gene>
<feature type="transmembrane region" description="Helical" evidence="1">
    <location>
        <begin position="194"/>
        <end position="214"/>
    </location>
</feature>
<feature type="transmembrane region" description="Helical" evidence="1">
    <location>
        <begin position="288"/>
        <end position="306"/>
    </location>
</feature>
<sequence>MEAPRRMNMGQAVSAPGQITGLQRLLRAGLLGLGMSGLVTGVWGGLLRVGWVLSMPVSHANWITYHGPLMVCGFLGTLIGLERAVGLRLWWTYGAPLLVGVGGVLTAAGVMGWLPRACVTAGSAVFVGVTIRILCLQRTPANVVQLLGACSWLVGNVGWMLDRPLAHVVPAWMGFLLLIIAGERLELMRFQRPVGWANPALTGLVVWLGLGLVLEGLQAWGRGLVLGGALVGFAGWLLRFDLAWRTLRAVGLPRYMAVCLLSGYGWLLVSGGWLAIGWPQTAGVAYDGMLHAFFVGFVFAMIFAHAPVIFPAVLGVPVVFHPVLYGWWGLLQGTLALRLLGDGTGWAAGRAWGAAGNGIAMAGFLITMLTLWVREVWRRRRDGRGHSG</sequence>
<keyword evidence="1" id="KW-0812">Transmembrane</keyword>
<feature type="transmembrane region" description="Helical" evidence="1">
    <location>
        <begin position="220"/>
        <end position="240"/>
    </location>
</feature>